<dbReference type="RefSeq" id="WP_101344327.1">
    <property type="nucleotide sequence ID" value="NZ_PJAI02000005.1"/>
</dbReference>
<gene>
    <name evidence="1" type="ORF">CWS31_006290</name>
</gene>
<dbReference type="PROSITE" id="PS51257">
    <property type="entry name" value="PROKAR_LIPOPROTEIN"/>
    <property type="match status" value="1"/>
</dbReference>
<sequence length="191" mass="21903">MNNRYKAILTDGLVTCLVIFISSCSTDVSSYENTTPKLDIKEYFTGEFVGYAMVQDYSNKVTRRFCVELNGTWDNNQGTLAETFYFNDGEITYRTWKLSKLANGQYTGKAEDVVGIAQGKQAGYAFNWRYSLSVPIDEDTYQFTMDDWMYKLDEHRVMNKTTMSKFGIDVAEITLLFDKSSNQKTCVKPLI</sequence>
<accession>A0ABY3MYD9</accession>
<protein>
    <submittedName>
        <fullName evidence="1">DUF3833 domain-containing protein</fullName>
    </submittedName>
</protein>
<dbReference type="Proteomes" id="UP000815846">
    <property type="component" value="Unassembled WGS sequence"/>
</dbReference>
<reference evidence="1 2" key="1">
    <citation type="submission" date="2019-08" db="EMBL/GenBank/DDBJ databases">
        <title>Microbe sample from Colwellia echini.</title>
        <authorList>
            <person name="Christiansen L."/>
            <person name="Pathiraja D."/>
            <person name="Schultz-Johansen M."/>
            <person name="Choi I.-G."/>
            <person name="Stougaard P."/>
        </authorList>
    </citation>
    <scope>NUCLEOTIDE SEQUENCE [LARGE SCALE GENOMIC DNA]</scope>
    <source>
        <strain evidence="1 2">A3</strain>
    </source>
</reference>
<dbReference type="EMBL" id="PJAI02000005">
    <property type="protein sequence ID" value="TYK66212.1"/>
    <property type="molecule type" value="Genomic_DNA"/>
</dbReference>
<proteinExistence type="predicted"/>
<name>A0ABY3MYD9_9GAMM</name>
<dbReference type="InterPro" id="IPR024409">
    <property type="entry name" value="DUF3833"/>
</dbReference>
<dbReference type="Pfam" id="PF12915">
    <property type="entry name" value="DUF3833"/>
    <property type="match status" value="1"/>
</dbReference>
<evidence type="ECO:0000313" key="1">
    <source>
        <dbReference type="EMBL" id="TYK66212.1"/>
    </source>
</evidence>
<keyword evidence="2" id="KW-1185">Reference proteome</keyword>
<comment type="caution">
    <text evidence="1">The sequence shown here is derived from an EMBL/GenBank/DDBJ whole genome shotgun (WGS) entry which is preliminary data.</text>
</comment>
<organism evidence="1 2">
    <name type="scientific">Colwellia echini</name>
    <dbReference type="NCBI Taxonomy" id="1982103"/>
    <lineage>
        <taxon>Bacteria</taxon>
        <taxon>Pseudomonadati</taxon>
        <taxon>Pseudomonadota</taxon>
        <taxon>Gammaproteobacteria</taxon>
        <taxon>Alteromonadales</taxon>
        <taxon>Colwelliaceae</taxon>
        <taxon>Colwellia</taxon>
    </lineage>
</organism>
<evidence type="ECO:0000313" key="2">
    <source>
        <dbReference type="Proteomes" id="UP000815846"/>
    </source>
</evidence>